<dbReference type="PANTHER" id="PTHR48077">
    <property type="entry name" value="TRYPTOPHAN SYNTHASE-RELATED"/>
    <property type="match status" value="1"/>
</dbReference>
<comment type="similarity">
    <text evidence="4 12">Belongs to the TrpB family.</text>
</comment>
<dbReference type="Gene3D" id="3.40.50.1100">
    <property type="match status" value="2"/>
</dbReference>
<comment type="pathway">
    <text evidence="3 12">Amino-acid biosynthesis; L-tryptophan biosynthesis; L-tryptophan from chorismate: step 5/5.</text>
</comment>
<dbReference type="SUPFAM" id="SSF53686">
    <property type="entry name" value="Tryptophan synthase beta subunit-like PLP-dependent enzymes"/>
    <property type="match status" value="1"/>
</dbReference>
<evidence type="ECO:0000256" key="9">
    <source>
        <dbReference type="ARBA" id="ARBA00023141"/>
    </source>
</evidence>
<dbReference type="RefSeq" id="WP_168906677.1">
    <property type="nucleotide sequence ID" value="NZ_CP051428.1"/>
</dbReference>
<dbReference type="InterPro" id="IPR001926">
    <property type="entry name" value="TrpB-like_PALP"/>
</dbReference>
<feature type="modified residue" description="N6-(pyridoxal phosphate)lysine" evidence="12">
    <location>
        <position position="84"/>
    </location>
</feature>
<proteinExistence type="inferred from homology"/>
<gene>
    <name evidence="12 14" type="primary">trpB</name>
    <name evidence="14" type="ORF">HGI30_05225</name>
</gene>
<evidence type="ECO:0000313" key="14">
    <source>
        <dbReference type="EMBL" id="QJC51022.1"/>
    </source>
</evidence>
<evidence type="ECO:0000313" key="15">
    <source>
        <dbReference type="Proteomes" id="UP000502136"/>
    </source>
</evidence>
<name>A0A6H2GUF5_9BACL</name>
<keyword evidence="10 12" id="KW-0456">Lyase</keyword>
<sequence length="397" mass="42461">MNEFYGPFGGAFVAETLIRNLEELKREYAAVRGDEAFLAQVDRLLKEFVGRPTPITPLERLSGEQGGASVYLKREDLTHTGAHKINNALAQALLAKRMGKKRIVAETGAGQHGVAVATACCKLGLECVVYMGAVDAARQAPNVQRMKLLGADLRLVTLGQQTLKDAISEAIRDWIANVDTTHYLLGSAVGPQPFPEIVRDFQSVIGREAREQLLRAEGRLPDAVVACVGGGSNAIGIFSGFLDDPEVRLIGVQAAGEGLESGKHAAPLVQGTLGIIQGSLTYMLQDEHGGIRETHSIAPGLDYPGAGPQHSYLKDSGRVEYTSATDREALEAFRYLCRTEGILPALESSHAVAHVLKLAPAMEPGQIVLVNLSGRGDKDLSQAIEALDKLELEGARA</sequence>
<dbReference type="UniPathway" id="UPA00035">
    <property type="reaction ID" value="UER00044"/>
</dbReference>
<keyword evidence="8 12" id="KW-0663">Pyridoxal phosphate</keyword>
<evidence type="ECO:0000256" key="4">
    <source>
        <dbReference type="ARBA" id="ARBA00009982"/>
    </source>
</evidence>
<evidence type="ECO:0000256" key="6">
    <source>
        <dbReference type="ARBA" id="ARBA00022605"/>
    </source>
</evidence>
<dbReference type="InterPro" id="IPR006654">
    <property type="entry name" value="Trp_synth_beta"/>
</dbReference>
<evidence type="ECO:0000256" key="10">
    <source>
        <dbReference type="ARBA" id="ARBA00023239"/>
    </source>
</evidence>
<accession>A0A6H2GUF5</accession>
<evidence type="ECO:0000259" key="13">
    <source>
        <dbReference type="Pfam" id="PF00291"/>
    </source>
</evidence>
<dbReference type="Proteomes" id="UP000502136">
    <property type="component" value="Chromosome"/>
</dbReference>
<dbReference type="EC" id="4.2.1.20" evidence="12"/>
<dbReference type="PANTHER" id="PTHR48077:SF3">
    <property type="entry name" value="TRYPTOPHAN SYNTHASE"/>
    <property type="match status" value="1"/>
</dbReference>
<dbReference type="AlphaFoldDB" id="A0A6H2GUF5"/>
<evidence type="ECO:0000256" key="1">
    <source>
        <dbReference type="ARBA" id="ARBA00001933"/>
    </source>
</evidence>
<organism evidence="14 15">
    <name type="scientific">Paenibacillus albicereus</name>
    <dbReference type="NCBI Taxonomy" id="2726185"/>
    <lineage>
        <taxon>Bacteria</taxon>
        <taxon>Bacillati</taxon>
        <taxon>Bacillota</taxon>
        <taxon>Bacilli</taxon>
        <taxon>Bacillales</taxon>
        <taxon>Paenibacillaceae</taxon>
        <taxon>Paenibacillus</taxon>
    </lineage>
</organism>
<dbReference type="FunFam" id="3.40.50.1100:FF:000004">
    <property type="entry name" value="Tryptophan synthase beta chain"/>
    <property type="match status" value="1"/>
</dbReference>
<evidence type="ECO:0000256" key="5">
    <source>
        <dbReference type="ARBA" id="ARBA00011270"/>
    </source>
</evidence>
<evidence type="ECO:0000256" key="8">
    <source>
        <dbReference type="ARBA" id="ARBA00022898"/>
    </source>
</evidence>
<keyword evidence="15" id="KW-1185">Reference proteome</keyword>
<dbReference type="EMBL" id="CP051428">
    <property type="protein sequence ID" value="QJC51022.1"/>
    <property type="molecule type" value="Genomic_DNA"/>
</dbReference>
<dbReference type="PIRSF" id="PIRSF001413">
    <property type="entry name" value="Trp_syn_beta"/>
    <property type="match status" value="1"/>
</dbReference>
<reference evidence="14 15" key="1">
    <citation type="submission" date="2020-04" db="EMBL/GenBank/DDBJ databases">
        <title>Novel Paenibacillus strain UniB2 isolated from commercial digestive syrup.</title>
        <authorList>
            <person name="Thorat V."/>
            <person name="Kirdat K."/>
            <person name="Tiwarekar B."/>
            <person name="Yadav A."/>
        </authorList>
    </citation>
    <scope>NUCLEOTIDE SEQUENCE [LARGE SCALE GENOMIC DNA]</scope>
    <source>
        <strain evidence="14 15">UniB2</strain>
    </source>
</reference>
<evidence type="ECO:0000256" key="7">
    <source>
        <dbReference type="ARBA" id="ARBA00022822"/>
    </source>
</evidence>
<protein>
    <recommendedName>
        <fullName evidence="12">Tryptophan synthase beta chain</fullName>
        <ecNumber evidence="12">4.2.1.20</ecNumber>
    </recommendedName>
</protein>
<dbReference type="Pfam" id="PF00291">
    <property type="entry name" value="PALP"/>
    <property type="match status" value="1"/>
</dbReference>
<keyword evidence="7 12" id="KW-0822">Tryptophan biosynthesis</keyword>
<comment type="function">
    <text evidence="2 12">The beta subunit is responsible for the synthesis of L-tryptophan from indole and L-serine.</text>
</comment>
<feature type="domain" description="Tryptophan synthase beta chain-like PALP" evidence="13">
    <location>
        <begin position="50"/>
        <end position="374"/>
    </location>
</feature>
<dbReference type="NCBIfam" id="TIGR00263">
    <property type="entry name" value="trpB"/>
    <property type="match status" value="1"/>
</dbReference>
<dbReference type="GO" id="GO:0004834">
    <property type="term" value="F:tryptophan synthase activity"/>
    <property type="evidence" value="ECO:0007669"/>
    <property type="project" value="UniProtKB-UniRule"/>
</dbReference>
<comment type="catalytic activity">
    <reaction evidence="11 12">
        <text>(1S,2R)-1-C-(indol-3-yl)glycerol 3-phosphate + L-serine = D-glyceraldehyde 3-phosphate + L-tryptophan + H2O</text>
        <dbReference type="Rhea" id="RHEA:10532"/>
        <dbReference type="ChEBI" id="CHEBI:15377"/>
        <dbReference type="ChEBI" id="CHEBI:33384"/>
        <dbReference type="ChEBI" id="CHEBI:57912"/>
        <dbReference type="ChEBI" id="CHEBI:58866"/>
        <dbReference type="ChEBI" id="CHEBI:59776"/>
        <dbReference type="EC" id="4.2.1.20"/>
    </reaction>
</comment>
<dbReference type="CDD" id="cd06446">
    <property type="entry name" value="Trp-synth_B"/>
    <property type="match status" value="1"/>
</dbReference>
<dbReference type="InterPro" id="IPR036052">
    <property type="entry name" value="TrpB-like_PALP_sf"/>
</dbReference>
<keyword evidence="6 12" id="KW-0028">Amino-acid biosynthesis</keyword>
<dbReference type="InterPro" id="IPR006653">
    <property type="entry name" value="Trp_synth_b_CS"/>
</dbReference>
<dbReference type="PROSITE" id="PS00168">
    <property type="entry name" value="TRP_SYNTHASE_BETA"/>
    <property type="match status" value="1"/>
</dbReference>
<dbReference type="HAMAP" id="MF_00133">
    <property type="entry name" value="Trp_synth_beta"/>
    <property type="match status" value="1"/>
</dbReference>
<keyword evidence="9 12" id="KW-0057">Aromatic amino acid biosynthesis</keyword>
<evidence type="ECO:0000256" key="2">
    <source>
        <dbReference type="ARBA" id="ARBA00002786"/>
    </source>
</evidence>
<evidence type="ECO:0000256" key="11">
    <source>
        <dbReference type="ARBA" id="ARBA00049047"/>
    </source>
</evidence>
<dbReference type="GO" id="GO:0005737">
    <property type="term" value="C:cytoplasm"/>
    <property type="evidence" value="ECO:0007669"/>
    <property type="project" value="TreeGrafter"/>
</dbReference>
<evidence type="ECO:0000256" key="12">
    <source>
        <dbReference type="HAMAP-Rule" id="MF_00133"/>
    </source>
</evidence>
<evidence type="ECO:0000256" key="3">
    <source>
        <dbReference type="ARBA" id="ARBA00004733"/>
    </source>
</evidence>
<comment type="subunit">
    <text evidence="5 12">Tetramer of two alpha and two beta chains.</text>
</comment>
<dbReference type="KEGG" id="palr:HGI30_05225"/>
<dbReference type="InterPro" id="IPR023026">
    <property type="entry name" value="Trp_synth_beta/beta-like"/>
</dbReference>
<dbReference type="FunFam" id="3.40.50.1100:FF:000001">
    <property type="entry name" value="Tryptophan synthase beta chain"/>
    <property type="match status" value="1"/>
</dbReference>
<comment type="cofactor">
    <cofactor evidence="1 12">
        <name>pyridoxal 5'-phosphate</name>
        <dbReference type="ChEBI" id="CHEBI:597326"/>
    </cofactor>
</comment>